<organism evidence="1 2">
    <name type="scientific">Vitis vinifera</name>
    <name type="common">Grape</name>
    <dbReference type="NCBI Taxonomy" id="29760"/>
    <lineage>
        <taxon>Eukaryota</taxon>
        <taxon>Viridiplantae</taxon>
        <taxon>Streptophyta</taxon>
        <taxon>Embryophyta</taxon>
        <taxon>Tracheophyta</taxon>
        <taxon>Spermatophyta</taxon>
        <taxon>Magnoliopsida</taxon>
        <taxon>eudicotyledons</taxon>
        <taxon>Gunneridae</taxon>
        <taxon>Pentapetalae</taxon>
        <taxon>rosids</taxon>
        <taxon>Vitales</taxon>
        <taxon>Vitaceae</taxon>
        <taxon>Viteae</taxon>
        <taxon>Vitis</taxon>
    </lineage>
</organism>
<dbReference type="Proteomes" id="UP000288805">
    <property type="component" value="Unassembled WGS sequence"/>
</dbReference>
<dbReference type="EMBL" id="QGNW01002178">
    <property type="protein sequence ID" value="RVW24155.1"/>
    <property type="molecule type" value="Genomic_DNA"/>
</dbReference>
<sequence>MSVQQPRLVGWLLARHPRALNICLQRRNKSSIVIGSFLASDSKNGVPGQMLRLKICRTASMLVLMFCLCERSISIVPRRLPIGPENYPQSLEVGGETMRGPALVERRGEHVVQPFADGANGGSFGRFLPTCRIARVRAFLMESSVHGRVCSCVLTLHVPGIAPATPGYIDFGSGLEFATWPLEC</sequence>
<name>A0A438CLS2_VITVI</name>
<protein>
    <submittedName>
        <fullName evidence="1">Uncharacterized protein</fullName>
    </submittedName>
</protein>
<dbReference type="AlphaFoldDB" id="A0A438CLS2"/>
<evidence type="ECO:0000313" key="2">
    <source>
        <dbReference type="Proteomes" id="UP000288805"/>
    </source>
</evidence>
<reference evidence="1 2" key="1">
    <citation type="journal article" date="2018" name="PLoS Genet.">
        <title>Population sequencing reveals clonal diversity and ancestral inbreeding in the grapevine cultivar Chardonnay.</title>
        <authorList>
            <person name="Roach M.J."/>
            <person name="Johnson D.L."/>
            <person name="Bohlmann J."/>
            <person name="van Vuuren H.J."/>
            <person name="Jones S.J."/>
            <person name="Pretorius I.S."/>
            <person name="Schmidt S.A."/>
            <person name="Borneman A.R."/>
        </authorList>
    </citation>
    <scope>NUCLEOTIDE SEQUENCE [LARGE SCALE GENOMIC DNA]</scope>
    <source>
        <strain evidence="2">cv. Chardonnay</strain>
        <tissue evidence="1">Leaf</tissue>
    </source>
</reference>
<evidence type="ECO:0000313" key="1">
    <source>
        <dbReference type="EMBL" id="RVW24155.1"/>
    </source>
</evidence>
<gene>
    <name evidence="1" type="ORF">CK203_087032</name>
</gene>
<accession>A0A438CLS2</accession>
<comment type="caution">
    <text evidence="1">The sequence shown here is derived from an EMBL/GenBank/DDBJ whole genome shotgun (WGS) entry which is preliminary data.</text>
</comment>
<proteinExistence type="predicted"/>